<accession>A0ABR4JQL0</accession>
<organism evidence="1 2">
    <name type="scientific">Aspergillus pseudodeflectus</name>
    <dbReference type="NCBI Taxonomy" id="176178"/>
    <lineage>
        <taxon>Eukaryota</taxon>
        <taxon>Fungi</taxon>
        <taxon>Dikarya</taxon>
        <taxon>Ascomycota</taxon>
        <taxon>Pezizomycotina</taxon>
        <taxon>Eurotiomycetes</taxon>
        <taxon>Eurotiomycetidae</taxon>
        <taxon>Eurotiales</taxon>
        <taxon>Aspergillaceae</taxon>
        <taxon>Aspergillus</taxon>
        <taxon>Aspergillus subgen. Nidulantes</taxon>
    </lineage>
</organism>
<dbReference type="EMBL" id="JBFXLR010000052">
    <property type="protein sequence ID" value="KAL2842317.1"/>
    <property type="molecule type" value="Genomic_DNA"/>
</dbReference>
<evidence type="ECO:0000313" key="1">
    <source>
        <dbReference type="EMBL" id="KAL2842317.1"/>
    </source>
</evidence>
<reference evidence="1 2" key="1">
    <citation type="submission" date="2024-07" db="EMBL/GenBank/DDBJ databases">
        <title>Section-level genome sequencing and comparative genomics of Aspergillus sections Usti and Cavernicolus.</title>
        <authorList>
            <consortium name="Lawrence Berkeley National Laboratory"/>
            <person name="Nybo J.L."/>
            <person name="Vesth T.C."/>
            <person name="Theobald S."/>
            <person name="Frisvad J.C."/>
            <person name="Larsen T.O."/>
            <person name="Kjaerboelling I."/>
            <person name="Rothschild-Mancinelli K."/>
            <person name="Lyhne E.K."/>
            <person name="Kogle M.E."/>
            <person name="Barry K."/>
            <person name="Clum A."/>
            <person name="Na H."/>
            <person name="Ledsgaard L."/>
            <person name="Lin J."/>
            <person name="Lipzen A."/>
            <person name="Kuo A."/>
            <person name="Riley R."/>
            <person name="Mondo S."/>
            <person name="LaButti K."/>
            <person name="Haridas S."/>
            <person name="Pangalinan J."/>
            <person name="Salamov A.A."/>
            <person name="Simmons B.A."/>
            <person name="Magnuson J.K."/>
            <person name="Chen J."/>
            <person name="Drula E."/>
            <person name="Henrissat B."/>
            <person name="Wiebenga A."/>
            <person name="Lubbers R.J."/>
            <person name="Gomes A.C."/>
            <person name="Macurrencykelacurrency M.R."/>
            <person name="Stajich J."/>
            <person name="Grigoriev I.V."/>
            <person name="Mortensen U.H."/>
            <person name="De vries R.P."/>
            <person name="Baker S.E."/>
            <person name="Andersen M.R."/>
        </authorList>
    </citation>
    <scope>NUCLEOTIDE SEQUENCE [LARGE SCALE GENOMIC DNA]</scope>
    <source>
        <strain evidence="1 2">CBS 756.74</strain>
    </source>
</reference>
<keyword evidence="2" id="KW-1185">Reference proteome</keyword>
<gene>
    <name evidence="1" type="ORF">BJX68DRAFT_270762</name>
</gene>
<name>A0ABR4JQL0_9EURO</name>
<comment type="caution">
    <text evidence="1">The sequence shown here is derived from an EMBL/GenBank/DDBJ whole genome shotgun (WGS) entry which is preliminary data.</text>
</comment>
<sequence length="170" mass="18975">MKVAFDGMIKREAKWTWSKPRDEYGHSLRSSAWSVEDPCWTLSEARLGRPPPRSNGTQPGAGLSSFSLPVIPPGFTIDFQCKRKATTSICPSSVVLAQKAQRRCLVADDAHPADIFHILDEILILDNLEARRSVRFMSLITFPKMTRVNVNLKRPHVLSSISAARPPPPQ</sequence>
<evidence type="ECO:0000313" key="2">
    <source>
        <dbReference type="Proteomes" id="UP001610444"/>
    </source>
</evidence>
<protein>
    <submittedName>
        <fullName evidence="1">Uncharacterized protein</fullName>
    </submittedName>
</protein>
<dbReference type="GeneID" id="98161923"/>
<dbReference type="RefSeq" id="XP_070895032.1">
    <property type="nucleotide sequence ID" value="XM_071046759.1"/>
</dbReference>
<proteinExistence type="predicted"/>
<dbReference type="Proteomes" id="UP001610444">
    <property type="component" value="Unassembled WGS sequence"/>
</dbReference>